<reference evidence="2 3" key="1">
    <citation type="submission" date="2015-03" db="EMBL/GenBank/DDBJ databases">
        <title>Genomics and transcriptomics of the oil-accumulating basidiomycete yeast T. oleaginosus allow insights into substrate utilization and the diverse evolutionary trajectories of mating systems in fungi.</title>
        <authorList>
            <consortium name="DOE Joint Genome Institute"/>
            <person name="Kourist R."/>
            <person name="Kracht O."/>
            <person name="Bracharz F."/>
            <person name="Lipzen A."/>
            <person name="Nolan M."/>
            <person name="Ohm R."/>
            <person name="Grigoriev I."/>
            <person name="Sun S."/>
            <person name="Heitman J."/>
            <person name="Bruck T."/>
            <person name="Nowrousian M."/>
        </authorList>
    </citation>
    <scope>NUCLEOTIDE SEQUENCE [LARGE SCALE GENOMIC DNA]</scope>
    <source>
        <strain evidence="2 3">IBC0246</strain>
    </source>
</reference>
<gene>
    <name evidence="2" type="ORF">CC85DRAFT_241756</name>
</gene>
<organism evidence="2 3">
    <name type="scientific">Cutaneotrichosporon oleaginosum</name>
    <dbReference type="NCBI Taxonomy" id="879819"/>
    <lineage>
        <taxon>Eukaryota</taxon>
        <taxon>Fungi</taxon>
        <taxon>Dikarya</taxon>
        <taxon>Basidiomycota</taxon>
        <taxon>Agaricomycotina</taxon>
        <taxon>Tremellomycetes</taxon>
        <taxon>Trichosporonales</taxon>
        <taxon>Trichosporonaceae</taxon>
        <taxon>Cutaneotrichosporon</taxon>
    </lineage>
</organism>
<evidence type="ECO:0000313" key="3">
    <source>
        <dbReference type="Proteomes" id="UP000053611"/>
    </source>
</evidence>
<dbReference type="Proteomes" id="UP000053611">
    <property type="component" value="Unassembled WGS sequence"/>
</dbReference>
<dbReference type="EMBL" id="KQ087184">
    <property type="protein sequence ID" value="KLT44934.1"/>
    <property type="molecule type" value="Genomic_DNA"/>
</dbReference>
<dbReference type="OrthoDB" id="2797145at2759"/>
<dbReference type="AlphaFoldDB" id="A0A0J1BAK7"/>
<evidence type="ECO:0000256" key="1">
    <source>
        <dbReference type="SAM" id="MobiDB-lite"/>
    </source>
</evidence>
<accession>A0A0J1BAK7</accession>
<name>A0A0J1BAK7_9TREE</name>
<sequence>MRSTSAGTPSTRQMATRCSSPPESVCTSWSMMPSKFIGLMTSELNWGCMNMALIRLRRSMRTVPGNLGETGRRYSLVWGFIDTRSETWSASLSGLSLPPRSWTRVVLPMPFSPRRTMISESENWPDLTCSLKPPSVLVMFGYVRVRMLGAAVSSTVSAMRNVSDSSRKRRFSVGIMPSRKMLMPSRTE</sequence>
<protein>
    <submittedName>
        <fullName evidence="2">Uncharacterized protein</fullName>
    </submittedName>
</protein>
<feature type="region of interest" description="Disordered" evidence="1">
    <location>
        <begin position="1"/>
        <end position="22"/>
    </location>
</feature>
<proteinExistence type="predicted"/>
<keyword evidence="3" id="KW-1185">Reference proteome</keyword>
<dbReference type="AntiFam" id="ANF00062">
    <property type="entry name" value="Shadow ORF (opposite ABC transporter protein)"/>
</dbReference>
<evidence type="ECO:0000313" key="2">
    <source>
        <dbReference type="EMBL" id="KLT44934.1"/>
    </source>
</evidence>